<keyword evidence="6" id="KW-1185">Reference proteome</keyword>
<evidence type="ECO:0000256" key="1">
    <source>
        <dbReference type="ARBA" id="ARBA00001625"/>
    </source>
</evidence>
<feature type="binding site" evidence="4">
    <location>
        <position position="87"/>
    </location>
    <ligand>
        <name>Mg(2+)</name>
        <dbReference type="ChEBI" id="CHEBI:18420"/>
        <label>2</label>
    </ligand>
</feature>
<reference evidence="5" key="1">
    <citation type="submission" date="2023-07" db="EMBL/GenBank/DDBJ databases">
        <title>Marinobacter sp. chi1 genome sequencing and assembly.</title>
        <authorList>
            <person name="Park S."/>
        </authorList>
    </citation>
    <scope>NUCLEOTIDE SEQUENCE</scope>
    <source>
        <strain evidence="5">Chi1</strain>
    </source>
</reference>
<keyword evidence="3 4" id="KW-0460">Magnesium</keyword>
<dbReference type="InterPro" id="IPR020583">
    <property type="entry name" value="Inositol_monoP_metal-BS"/>
</dbReference>
<dbReference type="RefSeq" id="WP_302908575.1">
    <property type="nucleotide sequence ID" value="NZ_JAUMIS010000001.1"/>
</dbReference>
<evidence type="ECO:0000313" key="5">
    <source>
        <dbReference type="EMBL" id="MDO3720336.1"/>
    </source>
</evidence>
<feature type="binding site" evidence="4">
    <location>
        <position position="89"/>
    </location>
    <ligand>
        <name>Mg(2+)</name>
        <dbReference type="ChEBI" id="CHEBI:18420"/>
        <label>1</label>
    </ligand>
</feature>
<dbReference type="Proteomes" id="UP001168640">
    <property type="component" value="Unassembled WGS sequence"/>
</dbReference>
<feature type="binding site" evidence="4">
    <location>
        <position position="87"/>
    </location>
    <ligand>
        <name>Mg(2+)</name>
        <dbReference type="ChEBI" id="CHEBI:18420"/>
        <label>1</label>
    </ligand>
</feature>
<feature type="binding site" evidence="4">
    <location>
        <position position="90"/>
    </location>
    <ligand>
        <name>Mg(2+)</name>
        <dbReference type="ChEBI" id="CHEBI:18420"/>
        <label>2</label>
    </ligand>
</feature>
<protein>
    <recommendedName>
        <fullName evidence="4">3'(2'),5'-bisphosphate nucleotidase CysQ</fullName>
        <ecNumber evidence="4">3.1.3.7</ecNumber>
    </recommendedName>
    <alternativeName>
        <fullName evidence="4">3'(2'),5-bisphosphonucleoside 3'(2')-phosphohydrolase</fullName>
    </alternativeName>
    <alternativeName>
        <fullName evidence="4">3'-phosphoadenosine 5'-phosphate phosphatase</fullName>
        <shortName evidence="4">PAP phosphatase</shortName>
    </alternativeName>
</protein>
<proteinExistence type="inferred from homology"/>
<comment type="function">
    <text evidence="4">Converts adenosine-3',5'-bisphosphate (PAP) to AMP.</text>
</comment>
<keyword evidence="4" id="KW-0997">Cell inner membrane</keyword>
<comment type="subcellular location">
    <subcellularLocation>
        <location evidence="4">Cell inner membrane</location>
        <topology evidence="4">Peripheral membrane protein</topology>
        <orientation evidence="4">Cytoplasmic side</orientation>
    </subcellularLocation>
</comment>
<evidence type="ECO:0000313" key="6">
    <source>
        <dbReference type="Proteomes" id="UP001168640"/>
    </source>
</evidence>
<comment type="similarity">
    <text evidence="4">Belongs to the inositol monophosphatase superfamily. CysQ family.</text>
</comment>
<organism evidence="5 6">
    <name type="scientific">Marinobacter suaedae</name>
    <dbReference type="NCBI Taxonomy" id="3057675"/>
    <lineage>
        <taxon>Bacteria</taxon>
        <taxon>Pseudomonadati</taxon>
        <taxon>Pseudomonadota</taxon>
        <taxon>Gammaproteobacteria</taxon>
        <taxon>Pseudomonadales</taxon>
        <taxon>Marinobacteraceae</taxon>
        <taxon>Marinobacter</taxon>
    </lineage>
</organism>
<feature type="binding site" evidence="4">
    <location>
        <position position="67"/>
    </location>
    <ligand>
        <name>substrate</name>
    </ligand>
</feature>
<evidence type="ECO:0000256" key="3">
    <source>
        <dbReference type="ARBA" id="ARBA00022842"/>
    </source>
</evidence>
<dbReference type="CDD" id="cd01638">
    <property type="entry name" value="CysQ"/>
    <property type="match status" value="1"/>
</dbReference>
<feature type="binding site" evidence="4">
    <location>
        <position position="212"/>
    </location>
    <ligand>
        <name>Mg(2+)</name>
        <dbReference type="ChEBI" id="CHEBI:18420"/>
        <label>2</label>
    </ligand>
</feature>
<dbReference type="SUPFAM" id="SSF56655">
    <property type="entry name" value="Carbohydrate phosphatase"/>
    <property type="match status" value="1"/>
</dbReference>
<feature type="binding site" evidence="4">
    <location>
        <begin position="89"/>
        <end position="92"/>
    </location>
    <ligand>
        <name>substrate</name>
    </ligand>
</feature>
<keyword evidence="4" id="KW-0472">Membrane</keyword>
<gene>
    <name evidence="4 5" type="primary">cysQ</name>
    <name evidence="5" type="ORF">QVZ43_01310</name>
</gene>
<keyword evidence="2 4" id="KW-0479">Metal-binding</keyword>
<dbReference type="EMBL" id="JAUMIS010000001">
    <property type="protein sequence ID" value="MDO3720336.1"/>
    <property type="molecule type" value="Genomic_DNA"/>
</dbReference>
<keyword evidence="4" id="KW-1003">Cell membrane</keyword>
<comment type="caution">
    <text evidence="5">The sequence shown here is derived from an EMBL/GenBank/DDBJ whole genome shotgun (WGS) entry which is preliminary data.</text>
</comment>
<dbReference type="InterPro" id="IPR006240">
    <property type="entry name" value="CysQ"/>
</dbReference>
<keyword evidence="4 5" id="KW-0378">Hydrolase</keyword>
<dbReference type="Gene3D" id="3.40.190.80">
    <property type="match status" value="1"/>
</dbReference>
<sequence>MQCSDILPDVIRIADEASERVLHIYESDFKVQYKDDDSPVTAADLASHDVIVNGLRAISHDIPILSEEGRDIPWEERKHWQRFWLVDPIDGTREFTQRNGEFTVNIALIEDGQPVMGVVTAPALKEAFWGVSGEGAHKRDRTGKVHRIQVAEPRVGKRVVASKNHLNDETRAFIETLGDHELVQAGSSLKFCRIAEGRADIYPRLGPTSEWDTGAGHAVLAASGGEVRTLEGAPLRYGKEDVLNPWFVGAANWYF</sequence>
<dbReference type="InterPro" id="IPR000760">
    <property type="entry name" value="Inositol_monophosphatase-like"/>
</dbReference>
<dbReference type="InterPro" id="IPR050725">
    <property type="entry name" value="CysQ/Inositol_MonoPase"/>
</dbReference>
<evidence type="ECO:0000256" key="2">
    <source>
        <dbReference type="ARBA" id="ARBA00022723"/>
    </source>
</evidence>
<dbReference type="PRINTS" id="PR00377">
    <property type="entry name" value="IMPHPHTASES"/>
</dbReference>
<dbReference type="HAMAP" id="MF_02095">
    <property type="entry name" value="CysQ"/>
    <property type="match status" value="1"/>
</dbReference>
<evidence type="ECO:0000256" key="4">
    <source>
        <dbReference type="HAMAP-Rule" id="MF_02095"/>
    </source>
</evidence>
<comment type="cofactor">
    <cofactor evidence="4">
        <name>Mg(2+)</name>
        <dbReference type="ChEBI" id="CHEBI:18420"/>
    </cofactor>
</comment>
<feature type="binding site" evidence="4">
    <location>
        <position position="212"/>
    </location>
    <ligand>
        <name>substrate</name>
    </ligand>
</feature>
<dbReference type="NCBIfam" id="TIGR01331">
    <property type="entry name" value="bisphos_cysQ"/>
    <property type="match status" value="1"/>
</dbReference>
<dbReference type="PROSITE" id="PS00629">
    <property type="entry name" value="IMP_1"/>
    <property type="match status" value="1"/>
</dbReference>
<feature type="binding site" evidence="4">
    <location>
        <position position="67"/>
    </location>
    <ligand>
        <name>Mg(2+)</name>
        <dbReference type="ChEBI" id="CHEBI:18420"/>
        <label>1</label>
    </ligand>
</feature>
<dbReference type="EC" id="3.1.3.7" evidence="4"/>
<dbReference type="PANTHER" id="PTHR43028:SF5">
    <property type="entry name" value="3'(2'),5'-BISPHOSPHATE NUCLEOTIDASE 1"/>
    <property type="match status" value="1"/>
</dbReference>
<dbReference type="PANTHER" id="PTHR43028">
    <property type="entry name" value="3'(2'),5'-BISPHOSPHATE NUCLEOTIDASE 1"/>
    <property type="match status" value="1"/>
</dbReference>
<name>A0ABT8VWH4_9GAMM</name>
<dbReference type="Pfam" id="PF00459">
    <property type="entry name" value="Inositol_P"/>
    <property type="match status" value="1"/>
</dbReference>
<dbReference type="Gene3D" id="3.30.540.10">
    <property type="entry name" value="Fructose-1,6-Bisphosphatase, subunit A, domain 1"/>
    <property type="match status" value="1"/>
</dbReference>
<dbReference type="GO" id="GO:0008441">
    <property type="term" value="F:3'(2'),5'-bisphosphate nucleotidase activity"/>
    <property type="evidence" value="ECO:0007669"/>
    <property type="project" value="UniProtKB-EC"/>
</dbReference>
<comment type="catalytic activity">
    <reaction evidence="1 4">
        <text>adenosine 3',5'-bisphosphate + H2O = AMP + phosphate</text>
        <dbReference type="Rhea" id="RHEA:10040"/>
        <dbReference type="ChEBI" id="CHEBI:15377"/>
        <dbReference type="ChEBI" id="CHEBI:43474"/>
        <dbReference type="ChEBI" id="CHEBI:58343"/>
        <dbReference type="ChEBI" id="CHEBI:456215"/>
        <dbReference type="EC" id="3.1.3.7"/>
    </reaction>
</comment>
<accession>A0ABT8VWH4</accession>